<dbReference type="Gene3D" id="3.40.630.30">
    <property type="match status" value="1"/>
</dbReference>
<dbReference type="Pfam" id="PF08351">
    <property type="entry name" value="TmcA_N"/>
    <property type="match status" value="1"/>
</dbReference>
<feature type="binding site" evidence="9">
    <location>
        <begin position="640"/>
        <end position="642"/>
    </location>
    <ligand>
        <name>acetyl-CoA</name>
        <dbReference type="ChEBI" id="CHEBI:57288"/>
    </ligand>
</feature>
<dbReference type="Pfam" id="PF13725">
    <property type="entry name" value="tRNA_bind_2"/>
    <property type="match status" value="1"/>
</dbReference>
<accession>A0AAJ0DPU2</accession>
<dbReference type="Pfam" id="PF13718">
    <property type="entry name" value="GNAT_acetyltr_2"/>
    <property type="match status" value="1"/>
</dbReference>
<dbReference type="GO" id="GO:0000049">
    <property type="term" value="F:tRNA binding"/>
    <property type="evidence" value="ECO:0007669"/>
    <property type="project" value="TreeGrafter"/>
</dbReference>
<dbReference type="FunFam" id="3.60.40.10:FF:000118">
    <property type="entry name" value="Phosphatase 2C-like domain-containing protein"/>
    <property type="match status" value="1"/>
</dbReference>
<dbReference type="InterPro" id="IPR013562">
    <property type="entry name" value="TmcA/NAT10_N"/>
</dbReference>
<protein>
    <recommendedName>
        <fullName evidence="9">RNA cytidine acetyltransferase</fullName>
        <ecNumber evidence="9">2.3.1.-</ecNumber>
    </recommendedName>
    <alternativeName>
        <fullName evidence="9">18S rRNA cytosine acetyltransferase</fullName>
    </alternativeName>
</protein>
<dbReference type="HAMAP" id="MF_03211">
    <property type="entry name" value="RNA_acetyltr_Nat10"/>
    <property type="match status" value="1"/>
</dbReference>
<comment type="catalytic activity">
    <reaction evidence="9">
        <text>a cytidine in tRNA + acetyl-CoA + ATP + H2O = an N(4)-acetylcytidine in tRNA + ADP + phosphate + CoA + H(+)</text>
        <dbReference type="Rhea" id="RHEA:53876"/>
        <dbReference type="Rhea" id="RHEA-COMP:13670"/>
        <dbReference type="Rhea" id="RHEA-COMP:13671"/>
        <dbReference type="ChEBI" id="CHEBI:15377"/>
        <dbReference type="ChEBI" id="CHEBI:15378"/>
        <dbReference type="ChEBI" id="CHEBI:30616"/>
        <dbReference type="ChEBI" id="CHEBI:43474"/>
        <dbReference type="ChEBI" id="CHEBI:57287"/>
        <dbReference type="ChEBI" id="CHEBI:57288"/>
        <dbReference type="ChEBI" id="CHEBI:74900"/>
        <dbReference type="ChEBI" id="CHEBI:82748"/>
        <dbReference type="ChEBI" id="CHEBI:456216"/>
    </reaction>
</comment>
<reference evidence="12" key="1">
    <citation type="submission" date="2023-04" db="EMBL/GenBank/DDBJ databases">
        <title>Black Yeasts Isolated from many extreme environments.</title>
        <authorList>
            <person name="Coleine C."/>
            <person name="Stajich J.E."/>
            <person name="Selbmann L."/>
        </authorList>
    </citation>
    <scope>NUCLEOTIDE SEQUENCE</scope>
    <source>
        <strain evidence="12">CCFEE 5312</strain>
    </source>
</reference>
<dbReference type="PROSITE" id="PS51746">
    <property type="entry name" value="PPM_2"/>
    <property type="match status" value="1"/>
</dbReference>
<keyword evidence="5 9" id="KW-0547">Nucleotide-binding</keyword>
<dbReference type="InterPro" id="IPR033688">
    <property type="entry name" value="NAT10"/>
</dbReference>
<feature type="binding site" evidence="9">
    <location>
        <position position="480"/>
    </location>
    <ligand>
        <name>ATP</name>
        <dbReference type="ChEBI" id="CHEBI:30616"/>
    </ligand>
</feature>
<evidence type="ECO:0000256" key="2">
    <source>
        <dbReference type="ARBA" id="ARBA00022552"/>
    </source>
</evidence>
<dbReference type="Gene3D" id="3.60.40.10">
    <property type="entry name" value="PPM-type phosphatase domain"/>
    <property type="match status" value="1"/>
</dbReference>
<dbReference type="FunFam" id="3.40.50.11040:FF:000002">
    <property type="entry name" value="RNA cytidine acetyltransferase"/>
    <property type="match status" value="1"/>
</dbReference>
<dbReference type="GO" id="GO:0051391">
    <property type="term" value="P:tRNA acetylation"/>
    <property type="evidence" value="ECO:0007669"/>
    <property type="project" value="UniProtKB-UniRule"/>
</dbReference>
<comment type="subcellular location">
    <subcellularLocation>
        <location evidence="1 9">Nucleus</location>
        <location evidence="1 9">Nucleolus</location>
    </subcellularLocation>
</comment>
<comment type="catalytic activity">
    <reaction evidence="9">
        <text>a cytidine in 18S rRNA + acetyl-CoA + ATP + H2O = an N(4)-acetylcytidine in 18S rRNA + ADP + phosphate + CoA + H(+)</text>
        <dbReference type="Rhea" id="RHEA:51424"/>
        <dbReference type="Rhea" id="RHEA-COMP:13575"/>
        <dbReference type="Rhea" id="RHEA-COMP:13576"/>
        <dbReference type="ChEBI" id="CHEBI:15377"/>
        <dbReference type="ChEBI" id="CHEBI:15378"/>
        <dbReference type="ChEBI" id="CHEBI:30616"/>
        <dbReference type="ChEBI" id="CHEBI:43474"/>
        <dbReference type="ChEBI" id="CHEBI:57287"/>
        <dbReference type="ChEBI" id="CHEBI:57288"/>
        <dbReference type="ChEBI" id="CHEBI:74900"/>
        <dbReference type="ChEBI" id="CHEBI:82748"/>
        <dbReference type="ChEBI" id="CHEBI:456216"/>
    </reaction>
</comment>
<evidence type="ECO:0000259" key="11">
    <source>
        <dbReference type="PROSITE" id="PS51746"/>
    </source>
</evidence>
<comment type="subunit">
    <text evidence="9">Interacts with TAN1.</text>
</comment>
<feature type="compositionally biased region" description="Polar residues" evidence="10">
    <location>
        <begin position="947"/>
        <end position="956"/>
    </location>
</feature>
<dbReference type="GO" id="GO:1990883">
    <property type="term" value="F:18S rRNA cytidine N-acetyltransferase activity"/>
    <property type="evidence" value="ECO:0007669"/>
    <property type="project" value="TreeGrafter"/>
</dbReference>
<feature type="binding site" evidence="9">
    <location>
        <begin position="288"/>
        <end position="297"/>
    </location>
    <ligand>
        <name>ATP</name>
        <dbReference type="ChEBI" id="CHEBI:30616"/>
    </ligand>
</feature>
<evidence type="ECO:0000256" key="1">
    <source>
        <dbReference type="ARBA" id="ARBA00004604"/>
    </source>
</evidence>
<dbReference type="EC" id="2.3.1.-" evidence="9"/>
<keyword evidence="8 9" id="KW-0012">Acyltransferase</keyword>
<dbReference type="GO" id="GO:0005524">
    <property type="term" value="F:ATP binding"/>
    <property type="evidence" value="ECO:0007669"/>
    <property type="project" value="UniProtKB-UniRule"/>
</dbReference>
<dbReference type="Proteomes" id="UP001271007">
    <property type="component" value="Unassembled WGS sequence"/>
</dbReference>
<evidence type="ECO:0000313" key="12">
    <source>
        <dbReference type="EMBL" id="KAK3054366.1"/>
    </source>
</evidence>
<evidence type="ECO:0000313" key="13">
    <source>
        <dbReference type="Proteomes" id="UP001271007"/>
    </source>
</evidence>
<feature type="compositionally biased region" description="Polar residues" evidence="10">
    <location>
        <begin position="451"/>
        <end position="463"/>
    </location>
</feature>
<sequence length="1551" mass="170973">MPKKAIDARIPALIRNGTASKHRTFFVIVGDRQKDVIVNLYHILLNLDIKLNKSVLWAYKNKLLGFTSHRKKREKKIKKEIKRGIRDADVEDPFELFVSTQNIRYVYYKETEKILGNTYGMCILQDFEAVTPNLLARTVETVEGGGLVLLLLKNMNSLKQLYTMSMDVHTRYRTEAHGDVVARFNERFILSLGSCGSCLVVDDEMNVLPISGGKNVVEMSPGDGDDEKRIVARQELEAVKEQMADTQPVGSLVQLARTTDQAKALLTFVEAIKEKTLSSTVTLTAARGRGKSAALGVAIAAAVAYGYSNIFITSPSPENLKTLFEFVFKGFDALGYLDHSDYTIIQSTNPDFNKAIVRVNVHRQHRQTIQYIQPQDAYTLGQAELLVIDEAAAIPLPLVRKLMGPYLVFMASTINGYEGTGRSLSLKLVQQLREQSRGISKLNGDEKVTDRTSSSKQIDGAYSGTSSRSLREITLSDPIRYAYGDPVESWLNRLLCLDATLPRSMSVHGTPHPSECQLLQVNRDTLFSFHPVSEKFLQSMMALYVASHYKNSPNDLQLMSDAPAHQLFVLVPPIKEDTNRLPDILCVLQVALEGQISRESVLNSLSRGQRAGGDLIPWLVSQQFQDSEFAGLSGARVVRIATNPDHASMGYGSRALQLLTEFYEGKHISLDEGVESQADIHEAEMTRVTDAEIEQNTLLTDNVKVRDIHAMPPLFARLSERRPATLDYLGVSYGLTQPLHKFWKRGGFVPVYVRQTANDLTGEHTCVMLRTLDTEAGTSDPTWLGAYAKDFHRRFLSLLSYQFRQFGSVQALAIDESSQMGVNLLPSTEQVSPLNSKNELDALFSPWDLKRLDSYADNMLDWHVILDLMPGIATLYFTGRIRNENGIRLSGVQQALLCAVGLQRKGLEDVEKELGLQIGQVMAMFVKVVRKVATHFRSIQSGAIQQSMPDLPSRTTAVDEDNTNGVNGSSNVNTETLGADLAADLAEAGAEFERDETERAKIREMIDTLPLEKYAQDNALAGWDEAEAQAREAAKKGKKSAHVSVKSSRKEGGEKRKAGEALAEVQKEAEKLEGRNKKSRKGRSESVSTSGVHVIEIKILLRLYLPVTRSGRAPHSLLRLIHYIASLTLHLTSGTTGHASPFHSLPAPPSSMLTTRLTPRSLHLPLRHLPALQIQLRTRYDKHRSRSPQIGLTTPIPADAPSTPSASPFYFAAGYAGWAKRPSRPFPPPFFSAPSGSFSDPLSTTHRAHDRRPTVNGQMIRGVTIGDDALLASPNLVGVNDGVGAWGQKDRGCAPLWSRLIMHFMAVAAEGDGYGKGGSEEPDPVKYLDEGYRATKEALSGTNEWLGTTTSSSALLHSTGEGEEKRPVVLVTQLGDCKCLVVRATEEGAEHRSEVVFATKEQWHYFDCPRQLGTNSPDEPLINAVLSKVEIRDDDIVLAMSDGVTDNLWEEEIADTAVDSLKSWREGRASEAGDASDEGLVATQDGDSGKLEEGMRFVAQEIVLAARKIAEDPFAASPFMERGVDEGLAIEGGKLDDISVVAAICRRRPEG</sequence>
<keyword evidence="2 9" id="KW-0698">rRNA processing</keyword>
<dbReference type="InterPro" id="IPR000182">
    <property type="entry name" value="GNAT_dom"/>
</dbReference>
<feature type="compositionally biased region" description="Basic and acidic residues" evidence="10">
    <location>
        <begin position="1048"/>
        <end position="1076"/>
    </location>
</feature>
<dbReference type="InterPro" id="IPR007807">
    <property type="entry name" value="TcmA/NAT10_helicase"/>
</dbReference>
<dbReference type="InterPro" id="IPR027992">
    <property type="entry name" value="tRNA_bind_dom"/>
</dbReference>
<dbReference type="InterPro" id="IPR027417">
    <property type="entry name" value="P-loop_NTPase"/>
</dbReference>
<dbReference type="GO" id="GO:0005730">
    <property type="term" value="C:nucleolus"/>
    <property type="evidence" value="ECO:0007669"/>
    <property type="project" value="UniProtKB-SubCell"/>
</dbReference>
<dbReference type="Gene3D" id="3.40.50.11040">
    <property type="match status" value="1"/>
</dbReference>
<dbReference type="Pfam" id="PF05127">
    <property type="entry name" value="NAT10_TcmA_helicase"/>
    <property type="match status" value="1"/>
</dbReference>
<dbReference type="PANTHER" id="PTHR10925">
    <property type="entry name" value="N-ACETYLTRANSFERASE 10"/>
    <property type="match status" value="1"/>
</dbReference>
<keyword evidence="6 9" id="KW-0067">ATP-binding</keyword>
<evidence type="ECO:0000256" key="3">
    <source>
        <dbReference type="ARBA" id="ARBA00022679"/>
    </source>
</evidence>
<gene>
    <name evidence="9 12" type="primary">NAT10</name>
    <name evidence="12" type="ORF">LTR09_004634</name>
</gene>
<feature type="region of interest" description="Disordered" evidence="10">
    <location>
        <begin position="1468"/>
        <end position="1487"/>
    </location>
</feature>
<dbReference type="InterPro" id="IPR036457">
    <property type="entry name" value="PPM-type-like_dom_sf"/>
</dbReference>
<evidence type="ECO:0000256" key="6">
    <source>
        <dbReference type="ARBA" id="ARBA00022840"/>
    </source>
</evidence>
<dbReference type="InterPro" id="IPR001932">
    <property type="entry name" value="PPM-type_phosphatase-like_dom"/>
</dbReference>
<keyword evidence="4 9" id="KW-0819">tRNA processing</keyword>
<feature type="domain" description="PPM-type phosphatase" evidence="11">
    <location>
        <begin position="1282"/>
        <end position="1545"/>
    </location>
</feature>
<feature type="binding site" evidence="9">
    <location>
        <begin position="647"/>
        <end position="653"/>
    </location>
    <ligand>
        <name>acetyl-CoA</name>
        <dbReference type="ChEBI" id="CHEBI:57288"/>
    </ligand>
</feature>
<feature type="binding site" evidence="9">
    <location>
        <position position="745"/>
    </location>
    <ligand>
        <name>acetyl-CoA</name>
        <dbReference type="ChEBI" id="CHEBI:57288"/>
    </ligand>
</feature>
<dbReference type="EMBL" id="JAWDJX010000012">
    <property type="protein sequence ID" value="KAK3054366.1"/>
    <property type="molecule type" value="Genomic_DNA"/>
</dbReference>
<evidence type="ECO:0000256" key="5">
    <source>
        <dbReference type="ARBA" id="ARBA00022741"/>
    </source>
</evidence>
<keyword evidence="13" id="KW-1185">Reference proteome</keyword>
<evidence type="ECO:0000256" key="9">
    <source>
        <dbReference type="HAMAP-Rule" id="MF_03211"/>
    </source>
</evidence>
<dbReference type="GO" id="GO:1904812">
    <property type="term" value="P:rRNA acetylation involved in maturation of SSU-rRNA"/>
    <property type="evidence" value="ECO:0007669"/>
    <property type="project" value="InterPro"/>
</dbReference>
<evidence type="ECO:0000256" key="10">
    <source>
        <dbReference type="SAM" id="MobiDB-lite"/>
    </source>
</evidence>
<dbReference type="Gene3D" id="3.40.50.300">
    <property type="entry name" value="P-loop containing nucleotide triphosphate hydrolases"/>
    <property type="match status" value="1"/>
</dbReference>
<feature type="region of interest" description="Disordered" evidence="10">
    <location>
        <begin position="947"/>
        <end position="974"/>
    </location>
</feature>
<organism evidence="12 13">
    <name type="scientific">Extremus antarcticus</name>
    <dbReference type="NCBI Taxonomy" id="702011"/>
    <lineage>
        <taxon>Eukaryota</taxon>
        <taxon>Fungi</taxon>
        <taxon>Dikarya</taxon>
        <taxon>Ascomycota</taxon>
        <taxon>Pezizomycotina</taxon>
        <taxon>Dothideomycetes</taxon>
        <taxon>Dothideomycetidae</taxon>
        <taxon>Mycosphaerellales</taxon>
        <taxon>Extremaceae</taxon>
        <taxon>Extremus</taxon>
    </lineage>
</organism>
<dbReference type="PANTHER" id="PTHR10925:SF5">
    <property type="entry name" value="RNA CYTIDINE ACETYLTRANSFERASE"/>
    <property type="match status" value="1"/>
</dbReference>
<comment type="function">
    <text evidence="9">RNA cytidine acetyltransferase with specificity toward both 18S rRNA and tRNAs. Catalyzes the formation of N(4)-acetylcytidine (ac4C) in 18S rRNA. Required for early nucleolar cleavages of precursor rRNA at sites A0, A1 and A2 during 18S rRNA synthesis. Catalyzes the formation of ac4C in serine and leucine tRNAs. Requires the tRNA-binding adapter protein TAN1 for full tRNA acetyltransferase activity but not for 18S rRNA acetylation.</text>
</comment>
<proteinExistence type="inferred from homology"/>
<evidence type="ECO:0000256" key="7">
    <source>
        <dbReference type="ARBA" id="ARBA00023242"/>
    </source>
</evidence>
<keyword evidence="7 9" id="KW-0539">Nucleus</keyword>
<evidence type="ECO:0000256" key="4">
    <source>
        <dbReference type="ARBA" id="ARBA00022694"/>
    </source>
</evidence>
<feature type="region of interest" description="Disordered" evidence="10">
    <location>
        <begin position="1031"/>
        <end position="1087"/>
    </location>
</feature>
<dbReference type="SUPFAM" id="SSF81606">
    <property type="entry name" value="PP2C-like"/>
    <property type="match status" value="1"/>
</dbReference>
<dbReference type="GO" id="GO:0030686">
    <property type="term" value="C:90S preribosome"/>
    <property type="evidence" value="ECO:0007669"/>
    <property type="project" value="TreeGrafter"/>
</dbReference>
<name>A0AAJ0DPU2_9PEZI</name>
<comment type="caution">
    <text evidence="12">The sequence shown here is derived from an EMBL/GenBank/DDBJ whole genome shotgun (WGS) entry which is preliminary data.</text>
</comment>
<dbReference type="InterPro" id="IPR032672">
    <property type="entry name" value="TmcA/NAT10/Kre33"/>
</dbReference>
<dbReference type="SMART" id="SM00332">
    <property type="entry name" value="PP2Cc"/>
    <property type="match status" value="1"/>
</dbReference>
<evidence type="ECO:0000256" key="8">
    <source>
        <dbReference type="ARBA" id="ARBA00023315"/>
    </source>
</evidence>
<feature type="compositionally biased region" description="Low complexity" evidence="10">
    <location>
        <begin position="963"/>
        <end position="974"/>
    </location>
</feature>
<keyword evidence="3 9" id="KW-0808">Transferase</keyword>
<feature type="region of interest" description="Disordered" evidence="10">
    <location>
        <begin position="440"/>
        <end position="463"/>
    </location>
</feature>
<comment type="similarity">
    <text evidence="9">Belongs to the RNA cytidine acetyltransferase family. NAT10 subfamily.</text>
</comment>